<accession>A0ACB8FTJ5</accession>
<evidence type="ECO:0000313" key="2">
    <source>
        <dbReference type="Proteomes" id="UP000827872"/>
    </source>
</evidence>
<evidence type="ECO:0000313" key="1">
    <source>
        <dbReference type="EMBL" id="KAH8010374.1"/>
    </source>
</evidence>
<comment type="caution">
    <text evidence="1">The sequence shown here is derived from an EMBL/GenBank/DDBJ whole genome shotgun (WGS) entry which is preliminary data.</text>
</comment>
<name>A0ACB8FTJ5_9SAUR</name>
<reference evidence="1" key="1">
    <citation type="submission" date="2021-08" db="EMBL/GenBank/DDBJ databases">
        <title>The first chromosome-level gecko genome reveals the dynamic sex chromosomes of Neotropical dwarf geckos (Sphaerodactylidae: Sphaerodactylus).</title>
        <authorList>
            <person name="Pinto B.J."/>
            <person name="Keating S.E."/>
            <person name="Gamble T."/>
        </authorList>
    </citation>
    <scope>NUCLEOTIDE SEQUENCE</scope>
    <source>
        <strain evidence="1">TG3544</strain>
    </source>
</reference>
<sequence>MDGAMGGETIDNGANSDHGAQGADGGAVWNVLEGIGEGPPEGILDDMALTRVEETPLRPFLWEWIGHTPSHQVSWLEVILKLYMEEKCWKLNGETPCIFSYEAPNSSDSLLLSPVGSLVPKSLIMSELTSFSLQPFASDP</sequence>
<organism evidence="1 2">
    <name type="scientific">Sphaerodactylus townsendi</name>
    <dbReference type="NCBI Taxonomy" id="933632"/>
    <lineage>
        <taxon>Eukaryota</taxon>
        <taxon>Metazoa</taxon>
        <taxon>Chordata</taxon>
        <taxon>Craniata</taxon>
        <taxon>Vertebrata</taxon>
        <taxon>Euteleostomi</taxon>
        <taxon>Lepidosauria</taxon>
        <taxon>Squamata</taxon>
        <taxon>Bifurcata</taxon>
        <taxon>Gekkota</taxon>
        <taxon>Sphaerodactylidae</taxon>
        <taxon>Sphaerodactylus</taxon>
    </lineage>
</organism>
<dbReference type="EMBL" id="CM037624">
    <property type="protein sequence ID" value="KAH8010374.1"/>
    <property type="molecule type" value="Genomic_DNA"/>
</dbReference>
<dbReference type="Proteomes" id="UP000827872">
    <property type="component" value="Linkage Group LG11"/>
</dbReference>
<keyword evidence="2" id="KW-1185">Reference proteome</keyword>
<protein>
    <submittedName>
        <fullName evidence="1">Uncharacterized protein</fullName>
    </submittedName>
</protein>
<gene>
    <name evidence="1" type="ORF">K3G42_002886</name>
</gene>
<proteinExistence type="predicted"/>